<feature type="region of interest" description="Disordered" evidence="1">
    <location>
        <begin position="456"/>
        <end position="498"/>
    </location>
</feature>
<comment type="caution">
    <text evidence="2">The sequence shown here is derived from an EMBL/GenBank/DDBJ whole genome shotgun (WGS) entry which is preliminary data.</text>
</comment>
<dbReference type="EMBL" id="QVQW01000002">
    <property type="protein sequence ID" value="RKU49139.1"/>
    <property type="molecule type" value="Genomic_DNA"/>
</dbReference>
<evidence type="ECO:0000256" key="1">
    <source>
        <dbReference type="SAM" id="MobiDB-lite"/>
    </source>
</evidence>
<organism evidence="2 3">
    <name type="scientific">Coniochaeta pulveracea</name>
    <dbReference type="NCBI Taxonomy" id="177199"/>
    <lineage>
        <taxon>Eukaryota</taxon>
        <taxon>Fungi</taxon>
        <taxon>Dikarya</taxon>
        <taxon>Ascomycota</taxon>
        <taxon>Pezizomycotina</taxon>
        <taxon>Sordariomycetes</taxon>
        <taxon>Sordariomycetidae</taxon>
        <taxon>Coniochaetales</taxon>
        <taxon>Coniochaetaceae</taxon>
        <taxon>Coniochaeta</taxon>
    </lineage>
</organism>
<feature type="region of interest" description="Disordered" evidence="1">
    <location>
        <begin position="116"/>
        <end position="135"/>
    </location>
</feature>
<keyword evidence="3" id="KW-1185">Reference proteome</keyword>
<feature type="region of interest" description="Disordered" evidence="1">
    <location>
        <begin position="1152"/>
        <end position="1175"/>
    </location>
</feature>
<feature type="compositionally biased region" description="Pro residues" evidence="1">
    <location>
        <begin position="484"/>
        <end position="495"/>
    </location>
</feature>
<accession>A0A420YMM7</accession>
<sequence length="1427" mass="154552">MADSVCLPVQVDAFILNKPVVDKGNVLVAPITQPNYVSLRLSNSVIQHDILPAVDLHNTTPALGNPRVSSVYSAPFDFLKAADPDPASSAAIALNQKRLGVYLHWSIPRAYRAGKAADNTNVDSSDPDAAQRAAQPTFKQVPNRWLVVRLLRAFTPVNAAIDPVTAWVIESDRLWTLDKLPAGTDLETDVTPFVAYQDGDASSNAGLLDSQAEMYIGYKTNLKGWSENPTASRVPLTTMNSSNPLFADYAIHNPNVFSTLDNFSYVKDGNTQFLDTATADYIIVGWHAVPTDPMNSAAPKTDPMADLGDKKSVADRLRAMFCQPPVGQDVTGTQDARLVCHRALYNVRYNAANAPPSEVEDYAARFDPSSKGFDTDFEPVSVGTTPLDAIMTFLDAHSAAGDASREENLLNDTGNIASTIRSMAELLYATEDAYDERVKAADLIYSHNFGNTSGGSTWQFDKKKIGTKPGPDTQPGASGKDNPLPAPVAAPPATPTPAEAQRIAQLNEEQRLLDAAESKLRLLQWNMFGEFFKFCSDPGNTLPASIPLYHSRTSALSTEAHALKAQVNKLRTNVTQAASGLDVKQHPADPFYSRTDPTLCLAGLDAGWSDEFLSNTPTRFATQLVDPHDAQLAAKVKTTLDALFNAMPIASNLKTTLSKVVKEASGGFQPSSGVLGHTNWSGIQPFRPQFIEWEGIYYHVGDMNSTWDMGTSFTGASESNHEQLRYINPHPLAPDAAKWQADARQLSGRILVLPQPSFALKAVIQQVLSTALDDDLPASLKDPKDPVHEQKLKDDFAAGAGKLRFVSGQLTGLTDALLTLVGTGSHVKPNLRVAGDVTVPMKAAVDAVVLDSARGTRLLTEDDFTLISGETAKTPFGTLSDFTQATSKPFKGVTHGQFAISKITVVDKFGQALSCPPTHRTLRNANGPPEFIHPCVADQLLPTVLPDGSLNVVYGTPDPPTKSKYPMSPFIQLTPAINQDARLNATFVQREVAADGSTFTQWRPSTPWDNPIFGWVVVNYADSALQFFTAEGIYYTSVRFGGPLGIIQSDNWVPFGKPPDTSSTDSQGKKKTAMSVSPQLKDLVAVLVDTSDPKVTGQYLLSLWNTIDSAIQSMPFTSGPYAATANAIVGKPLALVNAGWSLELAQPPLWSQATLTKPPPPVVEDGKQDPLRGQAKTDMDQYKFKIKIGDRDRPFDGLVSYWDLSPTVPGSTSYSSGFHCFPKPPVPPNNTPDTPGYARTFIEASSLPRLSPYFLNPDDPTLSASFSSAHASQLLIKTLLIDPFAPIHVYSGILPIKSLQLPAWTLSEPMRNMTAFFSLGPILLTRDVPKVFDEKKEASAESWLNVSMQAGDKGADEEDVKMTVAGTKGEWKWLQPYSVEEATRFMSLSVGQDDGRLRTDPAPYTLVEGFLQLATPIVVPDGEGQAT</sequence>
<evidence type="ECO:0000313" key="2">
    <source>
        <dbReference type="EMBL" id="RKU49139.1"/>
    </source>
</evidence>
<dbReference type="OrthoDB" id="2992173at2759"/>
<dbReference type="STRING" id="177199.A0A420YMM7"/>
<reference evidence="2 3" key="1">
    <citation type="submission" date="2018-08" db="EMBL/GenBank/DDBJ databases">
        <title>Draft genome of the lignicolous fungus Coniochaeta pulveracea.</title>
        <authorList>
            <person name="Borstlap C.J."/>
            <person name="De Witt R.N."/>
            <person name="Botha A."/>
            <person name="Volschenk H."/>
        </authorList>
    </citation>
    <scope>NUCLEOTIDE SEQUENCE [LARGE SCALE GENOMIC DNA]</scope>
    <source>
        <strain evidence="2 3">CAB683</strain>
    </source>
</reference>
<gene>
    <name evidence="2" type="ORF">DL546_008047</name>
</gene>
<feature type="compositionally biased region" description="Basic and acidic residues" evidence="1">
    <location>
        <begin position="1164"/>
        <end position="1175"/>
    </location>
</feature>
<evidence type="ECO:0000313" key="3">
    <source>
        <dbReference type="Proteomes" id="UP000275385"/>
    </source>
</evidence>
<name>A0A420YMM7_9PEZI</name>
<protein>
    <submittedName>
        <fullName evidence="2">Uncharacterized protein</fullName>
    </submittedName>
</protein>
<dbReference type="Proteomes" id="UP000275385">
    <property type="component" value="Unassembled WGS sequence"/>
</dbReference>
<proteinExistence type="predicted"/>